<gene>
    <name evidence="3" type="ORF">CCO03_18535</name>
</gene>
<keyword evidence="2" id="KW-1133">Transmembrane helix</keyword>
<reference evidence="3 4" key="1">
    <citation type="submission" date="2017-05" db="EMBL/GenBank/DDBJ databases">
        <authorList>
            <person name="Song R."/>
            <person name="Chenine A.L."/>
            <person name="Ruprecht R.M."/>
        </authorList>
    </citation>
    <scope>NUCLEOTIDE SEQUENCE [LARGE SCALE GENOMIC DNA]</scope>
    <source>
        <strain evidence="3 4">DSM 26136</strain>
    </source>
</reference>
<keyword evidence="2" id="KW-0472">Membrane</keyword>
<dbReference type="Pfam" id="PF04955">
    <property type="entry name" value="HupE_UreJ"/>
    <property type="match status" value="1"/>
</dbReference>
<evidence type="ECO:0008006" key="5">
    <source>
        <dbReference type="Google" id="ProtNLM"/>
    </source>
</evidence>
<feature type="transmembrane region" description="Helical" evidence="2">
    <location>
        <begin position="152"/>
        <end position="169"/>
    </location>
</feature>
<dbReference type="AlphaFoldDB" id="A0A1Y0ESW1"/>
<evidence type="ECO:0000313" key="4">
    <source>
        <dbReference type="Proteomes" id="UP000196138"/>
    </source>
</evidence>
<feature type="region of interest" description="Disordered" evidence="1">
    <location>
        <begin position="1"/>
        <end position="20"/>
    </location>
</feature>
<name>A0A1Y0ESW1_9BURK</name>
<dbReference type="EMBL" id="CP021455">
    <property type="protein sequence ID" value="ARU06389.1"/>
    <property type="molecule type" value="Genomic_DNA"/>
</dbReference>
<protein>
    <recommendedName>
        <fullName evidence="5">Urease accessory protein UreJ</fullName>
    </recommendedName>
</protein>
<feature type="transmembrane region" description="Helical" evidence="2">
    <location>
        <begin position="33"/>
        <end position="52"/>
    </location>
</feature>
<feature type="transmembrane region" description="Helical" evidence="2">
    <location>
        <begin position="129"/>
        <end position="145"/>
    </location>
</feature>
<dbReference type="Proteomes" id="UP000196138">
    <property type="component" value="Chromosome"/>
</dbReference>
<evidence type="ECO:0000313" key="3">
    <source>
        <dbReference type="EMBL" id="ARU06389.1"/>
    </source>
</evidence>
<accession>A0A1Y0ESW1</accession>
<feature type="transmembrane region" description="Helical" evidence="2">
    <location>
        <begin position="181"/>
        <end position="202"/>
    </location>
</feature>
<sequence length="239" mass="24502">MPPRSTGPASPGLGEAGRSPLSSRKKEIFMTRTFPSTLAGLALLGTSLGAQAHHAMDGAMPSTFTQGLLSGLAHPVIGLDHLAFIVAAAWLIAKRPAALRAGLAGAFVLAALLGTVLHLNRVDVPGSELWVALSVVLAGALVWTRQLAPAQGLWVLLPVAGGFHGYAYGESIVGAEPTALYAYLLGFVLIQWGVMVGISSALNRLQASSFARSAVTAGVAVTATGLWFSISQAAGLLTV</sequence>
<evidence type="ECO:0000256" key="1">
    <source>
        <dbReference type="SAM" id="MobiDB-lite"/>
    </source>
</evidence>
<evidence type="ECO:0000256" key="2">
    <source>
        <dbReference type="SAM" id="Phobius"/>
    </source>
</evidence>
<proteinExistence type="predicted"/>
<organism evidence="3 4">
    <name type="scientific">Comamonas serinivorans</name>
    <dbReference type="NCBI Taxonomy" id="1082851"/>
    <lineage>
        <taxon>Bacteria</taxon>
        <taxon>Pseudomonadati</taxon>
        <taxon>Pseudomonadota</taxon>
        <taxon>Betaproteobacteria</taxon>
        <taxon>Burkholderiales</taxon>
        <taxon>Comamonadaceae</taxon>
        <taxon>Comamonas</taxon>
    </lineage>
</organism>
<feature type="transmembrane region" description="Helical" evidence="2">
    <location>
        <begin position="99"/>
        <end position="117"/>
    </location>
</feature>
<dbReference type="InterPro" id="IPR007038">
    <property type="entry name" value="HupE_UreJ"/>
</dbReference>
<keyword evidence="4" id="KW-1185">Reference proteome</keyword>
<feature type="transmembrane region" description="Helical" evidence="2">
    <location>
        <begin position="72"/>
        <end position="92"/>
    </location>
</feature>
<dbReference type="KEGG" id="cser:CCO03_18535"/>
<keyword evidence="2" id="KW-0812">Transmembrane</keyword>
<feature type="transmembrane region" description="Helical" evidence="2">
    <location>
        <begin position="214"/>
        <end position="237"/>
    </location>
</feature>